<dbReference type="PANTHER" id="PTHR43384">
    <property type="entry name" value="SEPTUM SITE-DETERMINING PROTEIN MIND HOMOLOG, CHLOROPLASTIC-RELATED"/>
    <property type="match status" value="1"/>
</dbReference>
<evidence type="ECO:0000313" key="3">
    <source>
        <dbReference type="EMBL" id="RBQ15676.1"/>
    </source>
</evidence>
<name>A0A366LP35_9ACTN</name>
<keyword evidence="4" id="KW-1185">Reference proteome</keyword>
<dbReference type="InterPro" id="IPR002586">
    <property type="entry name" value="CobQ/CobB/MinD/ParA_Nub-bd_dom"/>
</dbReference>
<dbReference type="InterPro" id="IPR050625">
    <property type="entry name" value="ParA/MinD_ATPase"/>
</dbReference>
<keyword evidence="3" id="KW-0547">Nucleotide-binding</keyword>
<dbReference type="GO" id="GO:0051782">
    <property type="term" value="P:negative regulation of cell division"/>
    <property type="evidence" value="ECO:0007669"/>
    <property type="project" value="TreeGrafter"/>
</dbReference>
<protein>
    <submittedName>
        <fullName evidence="3">ATP-binding protein</fullName>
    </submittedName>
</protein>
<dbReference type="RefSeq" id="WP_113984917.1">
    <property type="nucleotide sequence ID" value="NZ_QMEY01000021.1"/>
</dbReference>
<dbReference type="InterPro" id="IPR027417">
    <property type="entry name" value="P-loop_NTPase"/>
</dbReference>
<dbReference type="GO" id="GO:0016887">
    <property type="term" value="F:ATP hydrolysis activity"/>
    <property type="evidence" value="ECO:0007669"/>
    <property type="project" value="TreeGrafter"/>
</dbReference>
<accession>A0A366LP35</accession>
<feature type="domain" description="CobQ/CobB/MinD/ParA nucleotide binding" evidence="2">
    <location>
        <begin position="7"/>
        <end position="87"/>
    </location>
</feature>
<dbReference type="GO" id="GO:0005524">
    <property type="term" value="F:ATP binding"/>
    <property type="evidence" value="ECO:0007669"/>
    <property type="project" value="UniProtKB-KW"/>
</dbReference>
<evidence type="ECO:0000313" key="4">
    <source>
        <dbReference type="Proteomes" id="UP000253303"/>
    </source>
</evidence>
<gene>
    <name evidence="3" type="ORF">DP939_33850</name>
</gene>
<reference evidence="3 4" key="1">
    <citation type="submission" date="2018-06" db="EMBL/GenBank/DDBJ databases">
        <title>Sphaerisporangium craniellae sp. nov., isolated from a marine sponge in the South China Sea.</title>
        <authorList>
            <person name="Li L."/>
        </authorList>
    </citation>
    <scope>NUCLEOTIDE SEQUENCE [LARGE SCALE GENOMIC DNA]</scope>
    <source>
        <strain evidence="3 4">LHW63015</strain>
    </source>
</reference>
<feature type="region of interest" description="Disordered" evidence="1">
    <location>
        <begin position="305"/>
        <end position="339"/>
    </location>
</feature>
<dbReference type="Pfam" id="PF01656">
    <property type="entry name" value="CbiA"/>
    <property type="match status" value="1"/>
</dbReference>
<organism evidence="3 4">
    <name type="scientific">Spongiactinospora rosea</name>
    <dbReference type="NCBI Taxonomy" id="2248750"/>
    <lineage>
        <taxon>Bacteria</taxon>
        <taxon>Bacillati</taxon>
        <taxon>Actinomycetota</taxon>
        <taxon>Actinomycetes</taxon>
        <taxon>Streptosporangiales</taxon>
        <taxon>Streptosporangiaceae</taxon>
        <taxon>Spongiactinospora</taxon>
    </lineage>
</organism>
<dbReference type="AlphaFoldDB" id="A0A366LP35"/>
<sequence length="339" mass="36465">MRVAFVGKGGSGKTTMSALFTRYIAARGAPVVAIDADINQHLGMVLGVEQTPTPMGAHLAEIKEYLRGDNPRISSAEAMVKTTPPGRGSRLLKISEATDPIHQRFSVTTPEGPGLMVTGPFDEDDLGVACYHSKTGAVEMYLNHLVDGPGEYVVVDMTAGAESFASGMFTRFDMTFLVAEPTRQGVGVYRQYRDYSAEFDVPIAVVGNKVQGPEDVEFLKGHVGDDLLVWFEHSRAVRALEQGRPFGLDDLEPANSAALAVLLSHLDAQQKDWEKFGRQAVEFHLRNAAAWANRAVGEDLSAQVDPAFAFGPPKPQAQPVPPPSASTDTKPPVHASVAP</sequence>
<proteinExistence type="predicted"/>
<dbReference type="GO" id="GO:0009898">
    <property type="term" value="C:cytoplasmic side of plasma membrane"/>
    <property type="evidence" value="ECO:0007669"/>
    <property type="project" value="TreeGrafter"/>
</dbReference>
<dbReference type="GO" id="GO:0005829">
    <property type="term" value="C:cytosol"/>
    <property type="evidence" value="ECO:0007669"/>
    <property type="project" value="TreeGrafter"/>
</dbReference>
<comment type="caution">
    <text evidence="3">The sequence shown here is derived from an EMBL/GenBank/DDBJ whole genome shotgun (WGS) entry which is preliminary data.</text>
</comment>
<dbReference type="Proteomes" id="UP000253303">
    <property type="component" value="Unassembled WGS sequence"/>
</dbReference>
<evidence type="ECO:0000259" key="2">
    <source>
        <dbReference type="Pfam" id="PF01656"/>
    </source>
</evidence>
<keyword evidence="3" id="KW-0067">ATP-binding</keyword>
<dbReference type="OrthoDB" id="5192271at2"/>
<dbReference type="Gene3D" id="3.40.50.300">
    <property type="entry name" value="P-loop containing nucleotide triphosphate hydrolases"/>
    <property type="match status" value="1"/>
</dbReference>
<evidence type="ECO:0000256" key="1">
    <source>
        <dbReference type="SAM" id="MobiDB-lite"/>
    </source>
</evidence>
<dbReference type="EMBL" id="QMEY01000021">
    <property type="protein sequence ID" value="RBQ15676.1"/>
    <property type="molecule type" value="Genomic_DNA"/>
</dbReference>
<feature type="compositionally biased region" description="Pro residues" evidence="1">
    <location>
        <begin position="312"/>
        <end position="324"/>
    </location>
</feature>
<dbReference type="SUPFAM" id="SSF52540">
    <property type="entry name" value="P-loop containing nucleoside triphosphate hydrolases"/>
    <property type="match status" value="1"/>
</dbReference>
<dbReference type="PANTHER" id="PTHR43384:SF15">
    <property type="entry name" value="ATP-BINDING PROTEIN"/>
    <property type="match status" value="1"/>
</dbReference>